<protein>
    <submittedName>
        <fullName evidence="1">Uncharacterized protein</fullName>
    </submittedName>
</protein>
<evidence type="ECO:0000313" key="1">
    <source>
        <dbReference type="EMBL" id="EGC37085.1"/>
    </source>
</evidence>
<reference evidence="2" key="1">
    <citation type="journal article" date="2011" name="Genome Biol.">
        <title>Comparative genomics of the social amoebae Dictyostelium discoideum and Dictyostelium purpureum.</title>
        <authorList>
            <consortium name="US DOE Joint Genome Institute (JGI-PGF)"/>
            <person name="Sucgang R."/>
            <person name="Kuo A."/>
            <person name="Tian X."/>
            <person name="Salerno W."/>
            <person name="Parikh A."/>
            <person name="Feasley C.L."/>
            <person name="Dalin E."/>
            <person name="Tu H."/>
            <person name="Huang E."/>
            <person name="Barry K."/>
            <person name="Lindquist E."/>
            <person name="Shapiro H."/>
            <person name="Bruce D."/>
            <person name="Schmutz J."/>
            <person name="Salamov A."/>
            <person name="Fey P."/>
            <person name="Gaudet P."/>
            <person name="Anjard C."/>
            <person name="Babu M.M."/>
            <person name="Basu S."/>
            <person name="Bushmanova Y."/>
            <person name="van der Wel H."/>
            <person name="Katoh-Kurasawa M."/>
            <person name="Dinh C."/>
            <person name="Coutinho P.M."/>
            <person name="Saito T."/>
            <person name="Elias M."/>
            <person name="Schaap P."/>
            <person name="Kay R.R."/>
            <person name="Henrissat B."/>
            <person name="Eichinger L."/>
            <person name="Rivero F."/>
            <person name="Putnam N.H."/>
            <person name="West C.M."/>
            <person name="Loomis W.F."/>
            <person name="Chisholm R.L."/>
            <person name="Shaulsky G."/>
            <person name="Strassmann J.E."/>
            <person name="Queller D.C."/>
            <person name="Kuspa A."/>
            <person name="Grigoriev I.V."/>
        </authorList>
    </citation>
    <scope>NUCLEOTIDE SEQUENCE [LARGE SCALE GENOMIC DNA]</scope>
    <source>
        <strain evidence="2">QSDP1</strain>
    </source>
</reference>
<gene>
    <name evidence="1" type="ORF">DICPUDRAFT_30843</name>
</gene>
<dbReference type="eggNOG" id="ENOG502RIC2">
    <property type="taxonomic scope" value="Eukaryota"/>
</dbReference>
<accession>F0ZG28</accession>
<organism evidence="1 2">
    <name type="scientific">Dictyostelium purpureum</name>
    <name type="common">Slime mold</name>
    <dbReference type="NCBI Taxonomy" id="5786"/>
    <lineage>
        <taxon>Eukaryota</taxon>
        <taxon>Amoebozoa</taxon>
        <taxon>Evosea</taxon>
        <taxon>Eumycetozoa</taxon>
        <taxon>Dictyostelia</taxon>
        <taxon>Dictyosteliales</taxon>
        <taxon>Dictyosteliaceae</taxon>
        <taxon>Dictyostelium</taxon>
    </lineage>
</organism>
<dbReference type="InParanoid" id="F0ZG28"/>
<dbReference type="OMA" id="YKYTIET"/>
<dbReference type="AlphaFoldDB" id="F0ZG28"/>
<dbReference type="KEGG" id="dpp:DICPUDRAFT_30843"/>
<dbReference type="EMBL" id="GL871008">
    <property type="protein sequence ID" value="EGC37085.1"/>
    <property type="molecule type" value="Genomic_DNA"/>
</dbReference>
<dbReference type="GeneID" id="10503760"/>
<dbReference type="VEuPathDB" id="AmoebaDB:DICPUDRAFT_30843"/>
<dbReference type="Proteomes" id="UP000001064">
    <property type="component" value="Unassembled WGS sequence"/>
</dbReference>
<evidence type="ECO:0000313" key="2">
    <source>
        <dbReference type="Proteomes" id="UP000001064"/>
    </source>
</evidence>
<dbReference type="RefSeq" id="XP_003286366.1">
    <property type="nucleotide sequence ID" value="XM_003286318.1"/>
</dbReference>
<proteinExistence type="predicted"/>
<dbReference type="FunCoup" id="F0ZG28">
    <property type="interactions" value="937"/>
</dbReference>
<sequence>MLSESLKEVSEKGGIFEKDDTFNISSASKQLLDYQKMLSYHKIKAIEEKYTTIKNINLGLQKAIQELALENEKYKYTIETIIKNNK</sequence>
<name>F0ZG28_DICPU</name>
<dbReference type="OrthoDB" id="14497at2759"/>
<keyword evidence="2" id="KW-1185">Reference proteome</keyword>